<dbReference type="PROSITE" id="PS01062">
    <property type="entry name" value="HMG_COA_LYASE"/>
    <property type="match status" value="1"/>
</dbReference>
<dbReference type="STRING" id="69960.SAMN05421720_11231"/>
<dbReference type="CDD" id="cd07938">
    <property type="entry name" value="DRE_TIM_HMGL"/>
    <property type="match status" value="1"/>
</dbReference>
<dbReference type="UniPathway" id="UPA00896">
    <property type="reaction ID" value="UER00863"/>
</dbReference>
<evidence type="ECO:0000313" key="9">
    <source>
        <dbReference type="Proteomes" id="UP000199412"/>
    </source>
</evidence>
<dbReference type="PANTHER" id="PTHR42738">
    <property type="entry name" value="HYDROXYMETHYLGLUTARYL-COA LYASE"/>
    <property type="match status" value="1"/>
</dbReference>
<dbReference type="EMBL" id="FNAP01000012">
    <property type="protein sequence ID" value="SDE78241.1"/>
    <property type="molecule type" value="Genomic_DNA"/>
</dbReference>
<dbReference type="InterPro" id="IPR043594">
    <property type="entry name" value="HMGL"/>
</dbReference>
<dbReference type="AlphaFoldDB" id="A0A1G7FQN7"/>
<dbReference type="SUPFAM" id="SSF51569">
    <property type="entry name" value="Aldolase"/>
    <property type="match status" value="1"/>
</dbReference>
<evidence type="ECO:0000256" key="4">
    <source>
        <dbReference type="ARBA" id="ARBA00022723"/>
    </source>
</evidence>
<dbReference type="Gene3D" id="3.20.20.70">
    <property type="entry name" value="Aldolase class I"/>
    <property type="match status" value="1"/>
</dbReference>
<dbReference type="InterPro" id="IPR013785">
    <property type="entry name" value="Aldolase_TIM"/>
</dbReference>
<dbReference type="InterPro" id="IPR000138">
    <property type="entry name" value="HMG_CoA_lyase_AS"/>
</dbReference>
<dbReference type="PANTHER" id="PTHR42738:SF7">
    <property type="entry name" value="HYDROXYMETHYLGLUTARYL-COA LYASE"/>
    <property type="match status" value="1"/>
</dbReference>
<dbReference type="GO" id="GO:0046951">
    <property type="term" value="P:ketone body biosynthetic process"/>
    <property type="evidence" value="ECO:0007669"/>
    <property type="project" value="TreeGrafter"/>
</dbReference>
<reference evidence="8 9" key="1">
    <citation type="submission" date="2016-10" db="EMBL/GenBank/DDBJ databases">
        <authorList>
            <person name="de Groot N.N."/>
        </authorList>
    </citation>
    <scope>NUCLEOTIDE SEQUENCE [LARGE SCALE GENOMIC DNA]</scope>
    <source>
        <strain evidence="8 9">ATCC 700224</strain>
    </source>
</reference>
<evidence type="ECO:0000256" key="6">
    <source>
        <dbReference type="ARBA" id="ARBA00049877"/>
    </source>
</evidence>
<protein>
    <recommendedName>
        <fullName evidence="3">hydroxymethylglutaryl-CoA lyase</fullName>
        <ecNumber evidence="3">4.1.3.4</ecNumber>
    </recommendedName>
</protein>
<dbReference type="OrthoDB" id="9784013at2"/>
<gene>
    <name evidence="8" type="ORF">SAMN05421720_11231</name>
</gene>
<dbReference type="Pfam" id="PF00682">
    <property type="entry name" value="HMGL-like"/>
    <property type="match status" value="1"/>
</dbReference>
<dbReference type="GO" id="GO:0006552">
    <property type="term" value="P:L-leucine catabolic process"/>
    <property type="evidence" value="ECO:0007669"/>
    <property type="project" value="TreeGrafter"/>
</dbReference>
<sequence>MALPDFVTIVEVGPRDGLQNEPTRVPVDTKVALIDSLADAGLRVIEAGAFVSPKWVPQMADTDAVLARIKRPAGVRFPVLVPNEKGMAAAEAAEGVHEIAVFGAASEAFSKKNINCSVAESLERFRPVVARAREHGWRVRGYVSCVLGCPYQGAVTPEAVAAVARDLHAMGCDEISLGDTIGVGTPLAARRMIEAVAAHVPVERLAAHFHDTYGQALANLLAVLELGVPTVDTSVAGLGGCPYAKGASGNVATEDVIFMLDGMGIHTGVSLQRVAEAGRAISESLGREPTSRVAQALRSAAA</sequence>
<dbReference type="EC" id="4.1.3.4" evidence="3"/>
<comment type="similarity">
    <text evidence="2">Belongs to the HMG-CoA lyase family.</text>
</comment>
<proteinExistence type="inferred from homology"/>
<dbReference type="FunFam" id="3.20.20.70:FF:000201">
    <property type="entry name" value="Hydroxymethylglutaryl-CoA lyase"/>
    <property type="match status" value="1"/>
</dbReference>
<evidence type="ECO:0000313" key="8">
    <source>
        <dbReference type="EMBL" id="SDE78241.1"/>
    </source>
</evidence>
<organism evidence="8 9">
    <name type="scientific">Rhodospira trueperi</name>
    <dbReference type="NCBI Taxonomy" id="69960"/>
    <lineage>
        <taxon>Bacteria</taxon>
        <taxon>Pseudomonadati</taxon>
        <taxon>Pseudomonadota</taxon>
        <taxon>Alphaproteobacteria</taxon>
        <taxon>Rhodospirillales</taxon>
        <taxon>Rhodospirillaceae</taxon>
        <taxon>Rhodospira</taxon>
    </lineage>
</organism>
<dbReference type="Proteomes" id="UP000199412">
    <property type="component" value="Unassembled WGS sequence"/>
</dbReference>
<evidence type="ECO:0000256" key="2">
    <source>
        <dbReference type="ARBA" id="ARBA00009405"/>
    </source>
</evidence>
<keyword evidence="9" id="KW-1185">Reference proteome</keyword>
<dbReference type="GO" id="GO:0046872">
    <property type="term" value="F:metal ion binding"/>
    <property type="evidence" value="ECO:0007669"/>
    <property type="project" value="UniProtKB-KW"/>
</dbReference>
<keyword evidence="4" id="KW-0479">Metal-binding</keyword>
<accession>A0A1G7FQN7</accession>
<evidence type="ECO:0000256" key="3">
    <source>
        <dbReference type="ARBA" id="ARBA00012910"/>
    </source>
</evidence>
<name>A0A1G7FQN7_9PROT</name>
<dbReference type="GO" id="GO:0004419">
    <property type="term" value="F:hydroxymethylglutaryl-CoA lyase activity"/>
    <property type="evidence" value="ECO:0007669"/>
    <property type="project" value="UniProtKB-EC"/>
</dbReference>
<dbReference type="RefSeq" id="WP_092787437.1">
    <property type="nucleotide sequence ID" value="NZ_FNAP01000012.1"/>
</dbReference>
<comment type="pathway">
    <text evidence="1">Metabolic intermediate metabolism; (S)-3-hydroxy-3-methylglutaryl-CoA degradation; acetoacetate from (S)-3-hydroxy-3-methylglutaryl-CoA: step 1/1.</text>
</comment>
<comment type="catalytic activity">
    <reaction evidence="6">
        <text>(3S)-3-hydroxy-3-methylglutaryl-CoA = acetoacetate + acetyl-CoA</text>
        <dbReference type="Rhea" id="RHEA:24404"/>
        <dbReference type="ChEBI" id="CHEBI:13705"/>
        <dbReference type="ChEBI" id="CHEBI:43074"/>
        <dbReference type="ChEBI" id="CHEBI:57288"/>
        <dbReference type="EC" id="4.1.3.4"/>
    </reaction>
</comment>
<dbReference type="InterPro" id="IPR000891">
    <property type="entry name" value="PYR_CT"/>
</dbReference>
<evidence type="ECO:0000256" key="5">
    <source>
        <dbReference type="ARBA" id="ARBA00023239"/>
    </source>
</evidence>
<dbReference type="PROSITE" id="PS50991">
    <property type="entry name" value="PYR_CT"/>
    <property type="match status" value="1"/>
</dbReference>
<feature type="domain" description="Pyruvate carboxyltransferase" evidence="7">
    <location>
        <begin position="7"/>
        <end position="275"/>
    </location>
</feature>
<keyword evidence="5 8" id="KW-0456">Lyase</keyword>
<dbReference type="NCBIfam" id="NF004283">
    <property type="entry name" value="PRK05692.1"/>
    <property type="match status" value="1"/>
</dbReference>
<evidence type="ECO:0000259" key="7">
    <source>
        <dbReference type="PROSITE" id="PS50991"/>
    </source>
</evidence>
<evidence type="ECO:0000256" key="1">
    <source>
        <dbReference type="ARBA" id="ARBA00005143"/>
    </source>
</evidence>